<feature type="compositionally biased region" description="Polar residues" evidence="1">
    <location>
        <begin position="99"/>
        <end position="115"/>
    </location>
</feature>
<protein>
    <recommendedName>
        <fullName evidence="4">DNA-binding protein K10</fullName>
    </recommendedName>
</protein>
<organism evidence="2 3">
    <name type="scientific">Hermetia illucens</name>
    <name type="common">Black soldier fly</name>
    <dbReference type="NCBI Taxonomy" id="343691"/>
    <lineage>
        <taxon>Eukaryota</taxon>
        <taxon>Metazoa</taxon>
        <taxon>Ecdysozoa</taxon>
        <taxon>Arthropoda</taxon>
        <taxon>Hexapoda</taxon>
        <taxon>Insecta</taxon>
        <taxon>Pterygota</taxon>
        <taxon>Neoptera</taxon>
        <taxon>Endopterygota</taxon>
        <taxon>Diptera</taxon>
        <taxon>Brachycera</taxon>
        <taxon>Stratiomyomorpha</taxon>
        <taxon>Stratiomyidae</taxon>
        <taxon>Hermetiinae</taxon>
        <taxon>Hermetia</taxon>
    </lineage>
</organism>
<gene>
    <name evidence="2" type="ORF">HERILL_LOCUS10189</name>
</gene>
<dbReference type="AlphaFoldDB" id="A0A7R8YW33"/>
<name>A0A7R8YW33_HERIL</name>
<feature type="compositionally biased region" description="Basic residues" evidence="1">
    <location>
        <begin position="12"/>
        <end position="23"/>
    </location>
</feature>
<feature type="region of interest" description="Disordered" evidence="1">
    <location>
        <begin position="349"/>
        <end position="384"/>
    </location>
</feature>
<dbReference type="Proteomes" id="UP000594454">
    <property type="component" value="Chromosome 4"/>
</dbReference>
<evidence type="ECO:0000313" key="3">
    <source>
        <dbReference type="Proteomes" id="UP000594454"/>
    </source>
</evidence>
<evidence type="ECO:0008006" key="4">
    <source>
        <dbReference type="Google" id="ProtNLM"/>
    </source>
</evidence>
<evidence type="ECO:0000256" key="1">
    <source>
        <dbReference type="SAM" id="MobiDB-lite"/>
    </source>
</evidence>
<sequence length="384" mass="41843">MVATKQTNGQRKSGRQGNNRKFKAAAMNGVGKVPRFNSRAAATGINAIMFSASQIPDNPGYVDFNEPTPPRQPVPKAVPKQPPGNDANGKPQRGPRRTNPGNSKRMNQPRNQNIGNGWGPQRIPGTQMPQQMPPPGPSGPHGMRNFQTPPMPRMGGRPPMGMRPPIIGPPPPPPPNMAPGRFGPPRPLIPPPLAGCPPMVPPPLGGPIRPPIRGGPLPPRGGPIRGAVPSGPGGPMRRNKNVIGNRKNLRSSKRRAGNLPGNTTNNGTNAKAKKSTTTKKTLSEIINQYPLDKPWVTEEIREEHKKKEDIENRLKGNKDDKLFAEFKVQRDKFVKMYETARLEFIGKHPEQDIDKIMTESSDKDKGEKAKTNIENTNENQSAAT</sequence>
<accession>A0A7R8YW33</accession>
<dbReference type="InParanoid" id="A0A7R8YW33"/>
<dbReference type="FunCoup" id="A0A7R8YW33">
    <property type="interactions" value="411"/>
</dbReference>
<dbReference type="OMA" id="PFMRRNG"/>
<feature type="compositionally biased region" description="Basic and acidic residues" evidence="1">
    <location>
        <begin position="349"/>
        <end position="371"/>
    </location>
</feature>
<feature type="region of interest" description="Disordered" evidence="1">
    <location>
        <begin position="1"/>
        <end position="29"/>
    </location>
</feature>
<feature type="compositionally biased region" description="Low complexity" evidence="1">
    <location>
        <begin position="153"/>
        <end position="165"/>
    </location>
</feature>
<keyword evidence="3" id="KW-1185">Reference proteome</keyword>
<feature type="compositionally biased region" description="Polar residues" evidence="1">
    <location>
        <begin position="372"/>
        <end position="384"/>
    </location>
</feature>
<evidence type="ECO:0000313" key="2">
    <source>
        <dbReference type="EMBL" id="CAD7087483.1"/>
    </source>
</evidence>
<feature type="compositionally biased region" description="Low complexity" evidence="1">
    <location>
        <begin position="257"/>
        <end position="270"/>
    </location>
</feature>
<feature type="compositionally biased region" description="Polar residues" evidence="1">
    <location>
        <begin position="1"/>
        <end position="11"/>
    </location>
</feature>
<dbReference type="OrthoDB" id="273070at2759"/>
<feature type="compositionally biased region" description="Basic residues" evidence="1">
    <location>
        <begin position="247"/>
        <end position="256"/>
    </location>
</feature>
<feature type="compositionally biased region" description="Pro residues" evidence="1">
    <location>
        <begin position="166"/>
        <end position="210"/>
    </location>
</feature>
<proteinExistence type="predicted"/>
<feature type="region of interest" description="Disordered" evidence="1">
    <location>
        <begin position="54"/>
        <end position="278"/>
    </location>
</feature>
<reference evidence="2 3" key="1">
    <citation type="submission" date="2020-11" db="EMBL/GenBank/DDBJ databases">
        <authorList>
            <person name="Wallbank WR R."/>
            <person name="Pardo Diaz C."/>
            <person name="Kozak K."/>
            <person name="Martin S."/>
            <person name="Jiggins C."/>
            <person name="Moest M."/>
            <person name="Warren A I."/>
            <person name="Generalovic N T."/>
            <person name="Byers J.R.P. K."/>
            <person name="Montejo-Kovacevich G."/>
            <person name="Yen C E."/>
        </authorList>
    </citation>
    <scope>NUCLEOTIDE SEQUENCE [LARGE SCALE GENOMIC DNA]</scope>
</reference>
<dbReference type="EMBL" id="LR899012">
    <property type="protein sequence ID" value="CAD7087483.1"/>
    <property type="molecule type" value="Genomic_DNA"/>
</dbReference>